<sequence length="128" mass="14534">MNNLKQTLRVLRSKMKLLAIQHTEYIGITVALLLLLIFPPIIRLYDPTAAPIDAGALSGILLAVVSVLIFLSVTWWFIRAIWPVFAEYSNTDFTTDFKNLQPWQKIKIYMGFYSFVVLAFLAALVAIL</sequence>
<feature type="transmembrane region" description="Helical" evidence="1">
    <location>
        <begin position="22"/>
        <end position="42"/>
    </location>
</feature>
<gene>
    <name evidence="2" type="ORF">HDF22_001080</name>
</gene>
<evidence type="ECO:0000313" key="2">
    <source>
        <dbReference type="EMBL" id="MBB6126974.1"/>
    </source>
</evidence>
<reference evidence="2 3" key="1">
    <citation type="submission" date="2020-08" db="EMBL/GenBank/DDBJ databases">
        <title>Genomic Encyclopedia of Type Strains, Phase IV (KMG-V): Genome sequencing to study the core and pangenomes of soil and plant-associated prokaryotes.</title>
        <authorList>
            <person name="Whitman W."/>
        </authorList>
    </citation>
    <scope>NUCLEOTIDE SEQUENCE [LARGE SCALE GENOMIC DNA]</scope>
    <source>
        <strain evidence="2 3">MP601</strain>
    </source>
</reference>
<accession>A0A841J8D2</accession>
<keyword evidence="1" id="KW-0472">Membrane</keyword>
<evidence type="ECO:0000256" key="1">
    <source>
        <dbReference type="SAM" id="Phobius"/>
    </source>
</evidence>
<proteinExistence type="predicted"/>
<dbReference type="EMBL" id="JACHCA010000003">
    <property type="protein sequence ID" value="MBB6126974.1"/>
    <property type="molecule type" value="Genomic_DNA"/>
</dbReference>
<dbReference type="AlphaFoldDB" id="A0A841J8D2"/>
<organism evidence="2 3">
    <name type="scientific">Mucilaginibacter lappiensis</name>
    <dbReference type="NCBI Taxonomy" id="354630"/>
    <lineage>
        <taxon>Bacteria</taxon>
        <taxon>Pseudomonadati</taxon>
        <taxon>Bacteroidota</taxon>
        <taxon>Sphingobacteriia</taxon>
        <taxon>Sphingobacteriales</taxon>
        <taxon>Sphingobacteriaceae</taxon>
        <taxon>Mucilaginibacter</taxon>
    </lineage>
</organism>
<dbReference type="RefSeq" id="WP_183586157.1">
    <property type="nucleotide sequence ID" value="NZ_JACHCA010000003.1"/>
</dbReference>
<feature type="transmembrane region" description="Helical" evidence="1">
    <location>
        <begin position="108"/>
        <end position="127"/>
    </location>
</feature>
<keyword evidence="1" id="KW-1133">Transmembrane helix</keyword>
<dbReference type="Proteomes" id="UP000548326">
    <property type="component" value="Unassembled WGS sequence"/>
</dbReference>
<protein>
    <submittedName>
        <fullName evidence="2">Uncharacterized protein</fullName>
    </submittedName>
</protein>
<evidence type="ECO:0000313" key="3">
    <source>
        <dbReference type="Proteomes" id="UP000548326"/>
    </source>
</evidence>
<feature type="transmembrane region" description="Helical" evidence="1">
    <location>
        <begin position="54"/>
        <end position="78"/>
    </location>
</feature>
<comment type="caution">
    <text evidence="2">The sequence shown here is derived from an EMBL/GenBank/DDBJ whole genome shotgun (WGS) entry which is preliminary data.</text>
</comment>
<name>A0A841J8D2_9SPHI</name>
<keyword evidence="1" id="KW-0812">Transmembrane</keyword>